<dbReference type="Proteomes" id="UP000004596">
    <property type="component" value="Unassembled WGS sequence"/>
</dbReference>
<organism evidence="1 2">
    <name type="scientific">Bacteroides intestinalis DSM 17393</name>
    <dbReference type="NCBI Taxonomy" id="471870"/>
    <lineage>
        <taxon>Bacteria</taxon>
        <taxon>Pseudomonadati</taxon>
        <taxon>Bacteroidota</taxon>
        <taxon>Bacteroidia</taxon>
        <taxon>Bacteroidales</taxon>
        <taxon>Bacteroidaceae</taxon>
        <taxon>Bacteroides</taxon>
    </lineage>
</organism>
<name>B3CAT8_9BACE</name>
<gene>
    <name evidence="1" type="ORF">BACINT_03323</name>
</gene>
<proteinExistence type="predicted"/>
<dbReference type="OrthoDB" id="9796523at2"/>
<dbReference type="GeneID" id="26162180"/>
<protein>
    <submittedName>
        <fullName evidence="1">Uncharacterized protein</fullName>
    </submittedName>
</protein>
<dbReference type="RefSeq" id="WP_007664674.1">
    <property type="nucleotide sequence ID" value="NZ_ABJL02000008.1"/>
</dbReference>
<evidence type="ECO:0000313" key="1">
    <source>
        <dbReference type="EMBL" id="EDV04190.1"/>
    </source>
</evidence>
<accession>B3CAT8</accession>
<reference evidence="1 2" key="1">
    <citation type="submission" date="2008-04" db="EMBL/GenBank/DDBJ databases">
        <title>Draft genome sequence of Bacteroides intestinalis (DSM 17393).</title>
        <authorList>
            <person name="Sudarsanam P."/>
            <person name="Ley R."/>
            <person name="Guruge J."/>
            <person name="Turnbaugh P.J."/>
            <person name="Mahowald M."/>
            <person name="Liep D."/>
            <person name="Gordon J."/>
        </authorList>
    </citation>
    <scope>NUCLEOTIDE SEQUENCE [LARGE SCALE GENOMIC DNA]</scope>
    <source>
        <strain evidence="1 2">DSM 17393</strain>
    </source>
</reference>
<dbReference type="STRING" id="471870.BACINT_03323"/>
<dbReference type="EMBL" id="ABJL02000008">
    <property type="protein sequence ID" value="EDV04190.1"/>
    <property type="molecule type" value="Genomic_DNA"/>
</dbReference>
<comment type="caution">
    <text evidence="1">The sequence shown here is derived from an EMBL/GenBank/DDBJ whole genome shotgun (WGS) entry which is preliminary data.</text>
</comment>
<dbReference type="eggNOG" id="ENOG5032KXD">
    <property type="taxonomic scope" value="Bacteria"/>
</dbReference>
<evidence type="ECO:0000313" key="2">
    <source>
        <dbReference type="Proteomes" id="UP000004596"/>
    </source>
</evidence>
<reference evidence="1 2" key="2">
    <citation type="submission" date="2008-04" db="EMBL/GenBank/DDBJ databases">
        <authorList>
            <person name="Fulton L."/>
            <person name="Clifton S."/>
            <person name="Fulton B."/>
            <person name="Xu J."/>
            <person name="Minx P."/>
            <person name="Pepin K.H."/>
            <person name="Johnson M."/>
            <person name="Thiruvilangam P."/>
            <person name="Bhonagiri V."/>
            <person name="Nash W.E."/>
            <person name="Mardis E.R."/>
            <person name="Wilson R.K."/>
        </authorList>
    </citation>
    <scope>NUCLEOTIDE SEQUENCE [LARGE SCALE GENOMIC DNA]</scope>
    <source>
        <strain evidence="1 2">DSM 17393</strain>
    </source>
</reference>
<dbReference type="AlphaFoldDB" id="B3CAT8"/>
<sequence>MIKGIINACRLRAESDANTEEPMYCRNPYTNVDVLVGRLIGKMTICYDTPYNYNEHGSNWSVQLSNDGLRITNHKEGRELFRKGMFSIYDWENNTKKDLIEKPLLLDNNCTEVIPCELMPNEVVVIGAVPNKEILLLPKFEF</sequence>